<evidence type="ECO:0000313" key="6">
    <source>
        <dbReference type="EMBL" id="KAG1788634.1"/>
    </source>
</evidence>
<dbReference type="GO" id="GO:0016491">
    <property type="term" value="F:oxidoreductase activity"/>
    <property type="evidence" value="ECO:0007669"/>
    <property type="project" value="UniProtKB-KW"/>
</dbReference>
<dbReference type="GO" id="GO:0046872">
    <property type="term" value="F:metal ion binding"/>
    <property type="evidence" value="ECO:0007669"/>
    <property type="project" value="UniProtKB-KW"/>
</dbReference>
<dbReference type="EMBL" id="JABBWE010000066">
    <property type="protein sequence ID" value="KAG1788634.1"/>
    <property type="molecule type" value="Genomic_DNA"/>
</dbReference>
<proteinExistence type="predicted"/>
<reference evidence="6" key="1">
    <citation type="journal article" date="2020" name="New Phytol.">
        <title>Comparative genomics reveals dynamic genome evolution in host specialist ectomycorrhizal fungi.</title>
        <authorList>
            <person name="Lofgren L.A."/>
            <person name="Nguyen N.H."/>
            <person name="Vilgalys R."/>
            <person name="Ruytinx J."/>
            <person name="Liao H.L."/>
            <person name="Branco S."/>
            <person name="Kuo A."/>
            <person name="LaButti K."/>
            <person name="Lipzen A."/>
            <person name="Andreopoulos W."/>
            <person name="Pangilinan J."/>
            <person name="Riley R."/>
            <person name="Hundley H."/>
            <person name="Na H."/>
            <person name="Barry K."/>
            <person name="Grigoriev I.V."/>
            <person name="Stajich J.E."/>
            <person name="Kennedy P.G."/>
        </authorList>
    </citation>
    <scope>NUCLEOTIDE SEQUENCE</scope>
    <source>
        <strain evidence="6">S12</strain>
    </source>
</reference>
<dbReference type="PANTHER" id="PTHR43809:SF1">
    <property type="entry name" value="NITRITE REDUCTASE (NADH) LARGE SUBUNIT"/>
    <property type="match status" value="1"/>
</dbReference>
<keyword evidence="4" id="KW-0408">Iron</keyword>
<dbReference type="SUPFAM" id="SSF55124">
    <property type="entry name" value="Nitrite/Sulfite reductase N-terminal domain-like"/>
    <property type="match status" value="1"/>
</dbReference>
<organism evidence="6 7">
    <name type="scientific">Suillus plorans</name>
    <dbReference type="NCBI Taxonomy" id="116603"/>
    <lineage>
        <taxon>Eukaryota</taxon>
        <taxon>Fungi</taxon>
        <taxon>Dikarya</taxon>
        <taxon>Basidiomycota</taxon>
        <taxon>Agaricomycotina</taxon>
        <taxon>Agaricomycetes</taxon>
        <taxon>Agaricomycetidae</taxon>
        <taxon>Boletales</taxon>
        <taxon>Suillineae</taxon>
        <taxon>Suillaceae</taxon>
        <taxon>Suillus</taxon>
    </lineage>
</organism>
<dbReference type="RefSeq" id="XP_041155825.1">
    <property type="nucleotide sequence ID" value="XM_041309695.1"/>
</dbReference>
<accession>A0A9P7DDQ0</accession>
<dbReference type="Proteomes" id="UP000719766">
    <property type="component" value="Unassembled WGS sequence"/>
</dbReference>
<keyword evidence="5" id="KW-0411">Iron-sulfur</keyword>
<name>A0A9P7DDQ0_9AGAM</name>
<dbReference type="InterPro" id="IPR036136">
    <property type="entry name" value="Nit/Sulf_reduc_fer-like_dom_sf"/>
</dbReference>
<evidence type="ECO:0000256" key="5">
    <source>
        <dbReference type="ARBA" id="ARBA00023014"/>
    </source>
</evidence>
<dbReference type="AlphaFoldDB" id="A0A9P7DDQ0"/>
<evidence type="ECO:0000256" key="2">
    <source>
        <dbReference type="ARBA" id="ARBA00022723"/>
    </source>
</evidence>
<dbReference type="PANTHER" id="PTHR43809">
    <property type="entry name" value="NITRITE REDUCTASE (NADH) LARGE SUBUNIT"/>
    <property type="match status" value="1"/>
</dbReference>
<dbReference type="OrthoDB" id="2693136at2759"/>
<gene>
    <name evidence="6" type="ORF">HD556DRAFT_1538586</name>
</gene>
<comment type="caution">
    <text evidence="6">The sequence shown here is derived from an EMBL/GenBank/DDBJ whole genome shotgun (WGS) entry which is preliminary data.</text>
</comment>
<dbReference type="InterPro" id="IPR052034">
    <property type="entry name" value="NasD-like"/>
</dbReference>
<sequence>MARQELFSIVKCIYGFDTQVENIPTAGVKKDSLGCEYANRLLLGNDTSILSSLYNELVLVLAPVHHANQDASDKYLANIQRNGTFSVVPRVAGGEIAPDKLIVLGQVANKCGASLLHVFCVLMPCWQTTCTPRLQEGSAEGTTIQRLLFDPKGFLDQAQGSEERKYHEKLLSTLTPTGNW</sequence>
<evidence type="ECO:0000256" key="1">
    <source>
        <dbReference type="ARBA" id="ARBA00022617"/>
    </source>
</evidence>
<keyword evidence="2" id="KW-0479">Metal-binding</keyword>
<evidence type="ECO:0000256" key="4">
    <source>
        <dbReference type="ARBA" id="ARBA00023004"/>
    </source>
</evidence>
<evidence type="ECO:0000256" key="3">
    <source>
        <dbReference type="ARBA" id="ARBA00023002"/>
    </source>
</evidence>
<dbReference type="GO" id="GO:0051536">
    <property type="term" value="F:iron-sulfur cluster binding"/>
    <property type="evidence" value="ECO:0007669"/>
    <property type="project" value="UniProtKB-KW"/>
</dbReference>
<protein>
    <submittedName>
        <fullName evidence="6">Uncharacterized protein</fullName>
    </submittedName>
</protein>
<keyword evidence="1" id="KW-0349">Heme</keyword>
<keyword evidence="3" id="KW-0560">Oxidoreductase</keyword>
<keyword evidence="7" id="KW-1185">Reference proteome</keyword>
<dbReference type="GeneID" id="64603459"/>
<evidence type="ECO:0000313" key="7">
    <source>
        <dbReference type="Proteomes" id="UP000719766"/>
    </source>
</evidence>